<organism evidence="3 4">
    <name type="scientific">Salix brachista</name>
    <dbReference type="NCBI Taxonomy" id="2182728"/>
    <lineage>
        <taxon>Eukaryota</taxon>
        <taxon>Viridiplantae</taxon>
        <taxon>Streptophyta</taxon>
        <taxon>Embryophyta</taxon>
        <taxon>Tracheophyta</taxon>
        <taxon>Spermatophyta</taxon>
        <taxon>Magnoliopsida</taxon>
        <taxon>eudicotyledons</taxon>
        <taxon>Gunneridae</taxon>
        <taxon>Pentapetalae</taxon>
        <taxon>rosids</taxon>
        <taxon>fabids</taxon>
        <taxon>Malpighiales</taxon>
        <taxon>Salicaceae</taxon>
        <taxon>Saliceae</taxon>
        <taxon>Salix</taxon>
    </lineage>
</organism>
<dbReference type="Proteomes" id="UP000326939">
    <property type="component" value="Chromosome 2"/>
</dbReference>
<proteinExistence type="predicted"/>
<evidence type="ECO:0000313" key="3">
    <source>
        <dbReference type="EMBL" id="KAB5569207.1"/>
    </source>
</evidence>
<feature type="transmembrane region" description="Helical" evidence="2">
    <location>
        <begin position="14"/>
        <end position="30"/>
    </location>
</feature>
<comment type="caution">
    <text evidence="3">The sequence shown here is derived from an EMBL/GenBank/DDBJ whole genome shotgun (WGS) entry which is preliminary data.</text>
</comment>
<feature type="transmembrane region" description="Helical" evidence="2">
    <location>
        <begin position="42"/>
        <end position="61"/>
    </location>
</feature>
<reference evidence="4" key="1">
    <citation type="journal article" date="2019" name="Gigascience">
        <title>De novo genome assembly of the endangered Acer yangbiense, a plant species with extremely small populations endemic to Yunnan Province, China.</title>
        <authorList>
            <person name="Yang J."/>
            <person name="Wariss H.M."/>
            <person name="Tao L."/>
            <person name="Zhang R."/>
            <person name="Yun Q."/>
            <person name="Hollingsworth P."/>
            <person name="Dao Z."/>
            <person name="Luo G."/>
            <person name="Guo H."/>
            <person name="Ma Y."/>
            <person name="Sun W."/>
        </authorList>
    </citation>
    <scope>NUCLEOTIDE SEQUENCE [LARGE SCALE GENOMIC DNA]</scope>
    <source>
        <strain evidence="4">cv. br00</strain>
    </source>
</reference>
<keyword evidence="2" id="KW-1133">Transmembrane helix</keyword>
<sequence length="194" mass="21857">MKIVLLLLGSWKRIFILFLLALFMHIFILKQEQAGPLQASKVHVSCSCCVLHILAILLPVIEKRNDRFLWDTIYAAQNGARSHRSFYSALSGAFGMALLAVDKVLTFRHNHNQKFDHCHGMEGSRFSFGTTHQGKQQMLPWRLQGTMLTFLSPAHVVERKKSRSGDTKSKADTPLQGPTSPSSDKVPTYKSFSL</sequence>
<keyword evidence="2" id="KW-0472">Membrane</keyword>
<feature type="compositionally biased region" description="Polar residues" evidence="1">
    <location>
        <begin position="176"/>
        <end position="194"/>
    </location>
</feature>
<gene>
    <name evidence="3" type="ORF">DKX38_003000</name>
</gene>
<evidence type="ECO:0000256" key="2">
    <source>
        <dbReference type="SAM" id="Phobius"/>
    </source>
</evidence>
<dbReference type="AlphaFoldDB" id="A0A5N5NQ81"/>
<dbReference type="EMBL" id="VDCV01000002">
    <property type="protein sequence ID" value="KAB5569207.1"/>
    <property type="molecule type" value="Genomic_DNA"/>
</dbReference>
<protein>
    <submittedName>
        <fullName evidence="3">Uncharacterized protein</fullName>
    </submittedName>
</protein>
<evidence type="ECO:0000256" key="1">
    <source>
        <dbReference type="SAM" id="MobiDB-lite"/>
    </source>
</evidence>
<keyword evidence="2" id="KW-0812">Transmembrane</keyword>
<keyword evidence="4" id="KW-1185">Reference proteome</keyword>
<feature type="region of interest" description="Disordered" evidence="1">
    <location>
        <begin position="158"/>
        <end position="194"/>
    </location>
</feature>
<name>A0A5N5NQ81_9ROSI</name>
<evidence type="ECO:0000313" key="4">
    <source>
        <dbReference type="Proteomes" id="UP000326939"/>
    </source>
</evidence>
<feature type="compositionally biased region" description="Basic and acidic residues" evidence="1">
    <location>
        <begin position="158"/>
        <end position="171"/>
    </location>
</feature>
<accession>A0A5N5NQ81</accession>